<dbReference type="OrthoDB" id="6358729at2759"/>
<dbReference type="EMBL" id="RQTK01000310">
    <property type="protein sequence ID" value="RUS81978.1"/>
    <property type="molecule type" value="Genomic_DNA"/>
</dbReference>
<feature type="compositionally biased region" description="Low complexity" evidence="1">
    <location>
        <begin position="58"/>
        <end position="79"/>
    </location>
</feature>
<feature type="region of interest" description="Disordered" evidence="1">
    <location>
        <begin position="58"/>
        <end position="89"/>
    </location>
</feature>
<evidence type="ECO:0000256" key="2">
    <source>
        <dbReference type="SAM" id="Phobius"/>
    </source>
</evidence>
<evidence type="ECO:0000313" key="4">
    <source>
        <dbReference type="Proteomes" id="UP000271974"/>
    </source>
</evidence>
<accession>A0A433TK92</accession>
<dbReference type="Proteomes" id="UP000271974">
    <property type="component" value="Unassembled WGS sequence"/>
</dbReference>
<sequence>MASESLDIIGNSGEDLNPGSMEDDWELYWNIPFPNDSDIISAGANFIANVSPGHFNINTNNNNNNNNNNNDNGNASSNSIHSYTQGDSRIPNDREGYHLGALRSIGLSFQSATETMLMNLRQNATVCANYSASGCITNVGPGSGTRGDLDIDLDLDEEGEGHLWRDIPLGVILALLCLLTTAGNIMVLHAVRTEKRLQTIACDILEGCLDILSIRRTY</sequence>
<keyword evidence="4" id="KW-1185">Reference proteome</keyword>
<feature type="transmembrane region" description="Helical" evidence="2">
    <location>
        <begin position="167"/>
        <end position="188"/>
    </location>
</feature>
<name>A0A433TK92_ELYCH</name>
<keyword evidence="2" id="KW-0472">Membrane</keyword>
<gene>
    <name evidence="3" type="ORF">EGW08_010247</name>
</gene>
<keyword evidence="2" id="KW-0812">Transmembrane</keyword>
<comment type="caution">
    <text evidence="3">The sequence shown here is derived from an EMBL/GenBank/DDBJ whole genome shotgun (WGS) entry which is preliminary data.</text>
</comment>
<evidence type="ECO:0000313" key="3">
    <source>
        <dbReference type="EMBL" id="RUS81978.1"/>
    </source>
</evidence>
<dbReference type="AlphaFoldDB" id="A0A433TK92"/>
<protein>
    <submittedName>
        <fullName evidence="3">Uncharacterized protein</fullName>
    </submittedName>
</protein>
<reference evidence="3 4" key="1">
    <citation type="submission" date="2019-01" db="EMBL/GenBank/DDBJ databases">
        <title>A draft genome assembly of the solar-powered sea slug Elysia chlorotica.</title>
        <authorList>
            <person name="Cai H."/>
            <person name="Li Q."/>
            <person name="Fang X."/>
            <person name="Li J."/>
            <person name="Curtis N.E."/>
            <person name="Altenburger A."/>
            <person name="Shibata T."/>
            <person name="Feng M."/>
            <person name="Maeda T."/>
            <person name="Schwartz J.A."/>
            <person name="Shigenobu S."/>
            <person name="Lundholm N."/>
            <person name="Nishiyama T."/>
            <person name="Yang H."/>
            <person name="Hasebe M."/>
            <person name="Li S."/>
            <person name="Pierce S.K."/>
            <person name="Wang J."/>
        </authorList>
    </citation>
    <scope>NUCLEOTIDE SEQUENCE [LARGE SCALE GENOMIC DNA]</scope>
    <source>
        <strain evidence="3">EC2010</strain>
        <tissue evidence="3">Whole organism of an adult</tissue>
    </source>
</reference>
<proteinExistence type="predicted"/>
<evidence type="ECO:0000256" key="1">
    <source>
        <dbReference type="SAM" id="MobiDB-lite"/>
    </source>
</evidence>
<organism evidence="3 4">
    <name type="scientific">Elysia chlorotica</name>
    <name type="common">Eastern emerald elysia</name>
    <name type="synonym">Sea slug</name>
    <dbReference type="NCBI Taxonomy" id="188477"/>
    <lineage>
        <taxon>Eukaryota</taxon>
        <taxon>Metazoa</taxon>
        <taxon>Spiralia</taxon>
        <taxon>Lophotrochozoa</taxon>
        <taxon>Mollusca</taxon>
        <taxon>Gastropoda</taxon>
        <taxon>Heterobranchia</taxon>
        <taxon>Euthyneura</taxon>
        <taxon>Panpulmonata</taxon>
        <taxon>Sacoglossa</taxon>
        <taxon>Placobranchoidea</taxon>
        <taxon>Plakobranchidae</taxon>
        <taxon>Elysia</taxon>
    </lineage>
</organism>
<keyword evidence="2" id="KW-1133">Transmembrane helix</keyword>